<evidence type="ECO:0000313" key="2">
    <source>
        <dbReference type="EMBL" id="CAG5103024.1"/>
    </source>
</evidence>
<proteinExistence type="predicted"/>
<dbReference type="InterPro" id="IPR016090">
    <property type="entry name" value="PLA2-like_dom"/>
</dbReference>
<dbReference type="EMBL" id="OU015566">
    <property type="protein sequence ID" value="CAG5103024.1"/>
    <property type="molecule type" value="Genomic_DNA"/>
</dbReference>
<dbReference type="SUPFAM" id="SSF48619">
    <property type="entry name" value="Phospholipase A2, PLA2"/>
    <property type="match status" value="1"/>
</dbReference>
<dbReference type="Pfam" id="PF00068">
    <property type="entry name" value="Phospholip_A2_1"/>
    <property type="match status" value="1"/>
</dbReference>
<organism evidence="2 3">
    <name type="scientific">Oikopleura dioica</name>
    <name type="common">Tunicate</name>
    <dbReference type="NCBI Taxonomy" id="34765"/>
    <lineage>
        <taxon>Eukaryota</taxon>
        <taxon>Metazoa</taxon>
        <taxon>Chordata</taxon>
        <taxon>Tunicata</taxon>
        <taxon>Appendicularia</taxon>
        <taxon>Copelata</taxon>
        <taxon>Oikopleuridae</taxon>
        <taxon>Oikopleura</taxon>
    </lineage>
</organism>
<protein>
    <submittedName>
        <fullName evidence="2">Oidioi.mRNA.OKI2018_I69.chr1.g577.t1.cds</fullName>
    </submittedName>
</protein>
<dbReference type="InterPro" id="IPR036444">
    <property type="entry name" value="PLipase_A2_dom_sf"/>
</dbReference>
<sequence length="294" mass="33244">MKIATILLTSEIFASRHHKRSRRSAIRHRRRRELHAIQEAQIYRFKINDDLAEEAGITNIRTISDLGDEDFRLLESISTDAGERYIHLKRMVGFIFNDLEEGIEKPHVLDWWGYGCWCLAHGENYDLAMRGMPMDEVDSVCKMHAQCVQCAQMDYGASCDASHGYGIFGQKDLINGDRTLVCDAENDLCGSALCECDKMLIEGLRATFTQYDSSLHIENSGFDSKGNCPAIGGPPADQCCGEYPYRQPYNSRNGQRSCCLDKTYDTSYLECCQDEIKPNGFCQAEYGNSTSSTW</sequence>
<name>A0ABN7SSH1_OIKDI</name>
<dbReference type="Gene3D" id="1.20.90.10">
    <property type="entry name" value="Phospholipase A2 domain"/>
    <property type="match status" value="1"/>
</dbReference>
<gene>
    <name evidence="2" type="ORF">OKIOD_LOCUS9342</name>
</gene>
<dbReference type="Proteomes" id="UP001158576">
    <property type="component" value="Chromosome 1"/>
</dbReference>
<evidence type="ECO:0000259" key="1">
    <source>
        <dbReference type="Pfam" id="PF00068"/>
    </source>
</evidence>
<evidence type="ECO:0000313" key="3">
    <source>
        <dbReference type="Proteomes" id="UP001158576"/>
    </source>
</evidence>
<feature type="domain" description="Phospholipase A2-like central" evidence="1">
    <location>
        <begin position="104"/>
        <end position="213"/>
    </location>
</feature>
<reference evidence="2 3" key="1">
    <citation type="submission" date="2021-04" db="EMBL/GenBank/DDBJ databases">
        <authorList>
            <person name="Bliznina A."/>
        </authorList>
    </citation>
    <scope>NUCLEOTIDE SEQUENCE [LARGE SCALE GENOMIC DNA]</scope>
</reference>
<accession>A0ABN7SSH1</accession>
<keyword evidence="3" id="KW-1185">Reference proteome</keyword>